<dbReference type="SFLD" id="SFLDG01062">
    <property type="entry name" value="methyltransferase_(Class_A)"/>
    <property type="match status" value="1"/>
</dbReference>
<evidence type="ECO:0000256" key="2">
    <source>
        <dbReference type="ARBA" id="ARBA00004496"/>
    </source>
</evidence>
<proteinExistence type="predicted"/>
<evidence type="ECO:0000256" key="4">
    <source>
        <dbReference type="ARBA" id="ARBA00022490"/>
    </source>
</evidence>
<dbReference type="InterPro" id="IPR007197">
    <property type="entry name" value="rSAM"/>
</dbReference>
<feature type="compositionally biased region" description="Gly residues" evidence="11">
    <location>
        <begin position="420"/>
        <end position="431"/>
    </location>
</feature>
<dbReference type="SFLD" id="SFLDF00275">
    <property type="entry name" value="adenosine_C2_methyltransferase"/>
    <property type="match status" value="1"/>
</dbReference>
<feature type="domain" description="Radical SAM core" evidence="13">
    <location>
        <begin position="117"/>
        <end position="366"/>
    </location>
</feature>
<evidence type="ECO:0000256" key="11">
    <source>
        <dbReference type="SAM" id="MobiDB-lite"/>
    </source>
</evidence>
<keyword evidence="12" id="KW-1133">Transmembrane helix</keyword>
<dbReference type="InterPro" id="IPR058240">
    <property type="entry name" value="rSAM_sf"/>
</dbReference>
<evidence type="ECO:0000256" key="9">
    <source>
        <dbReference type="ARBA" id="ARBA00023004"/>
    </source>
</evidence>
<evidence type="ECO:0000256" key="5">
    <source>
        <dbReference type="ARBA" id="ARBA00022603"/>
    </source>
</evidence>
<dbReference type="KEGG" id="mis:MICPUN_60237"/>
<comment type="cofactor">
    <cofactor evidence="1">
        <name>[4Fe-4S] cluster</name>
        <dbReference type="ChEBI" id="CHEBI:49883"/>
    </cofactor>
</comment>
<evidence type="ECO:0000313" key="15">
    <source>
        <dbReference type="Proteomes" id="UP000002009"/>
    </source>
</evidence>
<dbReference type="STRING" id="296587.C1EAY2"/>
<keyword evidence="4" id="KW-0963">Cytoplasm</keyword>
<gene>
    <name evidence="14" type="ORF">MICPUN_60237</name>
</gene>
<dbReference type="GO" id="GO:0008173">
    <property type="term" value="F:RNA methyltransferase activity"/>
    <property type="evidence" value="ECO:0007669"/>
    <property type="project" value="InterPro"/>
</dbReference>
<feature type="region of interest" description="Disordered" evidence="11">
    <location>
        <begin position="411"/>
        <end position="438"/>
    </location>
</feature>
<evidence type="ECO:0000256" key="3">
    <source>
        <dbReference type="ARBA" id="ARBA00022485"/>
    </source>
</evidence>
<evidence type="ECO:0000256" key="7">
    <source>
        <dbReference type="ARBA" id="ARBA00022691"/>
    </source>
</evidence>
<dbReference type="AlphaFoldDB" id="C1EAY2"/>
<dbReference type="eggNOG" id="ENOG502QQ98">
    <property type="taxonomic scope" value="Eukaryota"/>
</dbReference>
<dbReference type="SUPFAM" id="SSF102114">
    <property type="entry name" value="Radical SAM enzymes"/>
    <property type="match status" value="1"/>
</dbReference>
<dbReference type="GO" id="GO:0051539">
    <property type="term" value="F:4 iron, 4 sulfur cluster binding"/>
    <property type="evidence" value="ECO:0007669"/>
    <property type="project" value="UniProtKB-KW"/>
</dbReference>
<sequence>MAPARKLTRTSLFDRSALVAFLEDGLGPKRKDAAAKHCRAILHAAVRDAEAGLDAVNLSESRVPGIPKFARDQIPERFALITTTIADCQTSKDGSTTKMVVELQDGHRVESVVMRHDKGRVTLCVSSQVGCKMGCTFCATGTLGELGNLTSGEILEQLVHANRLFNDDGTGAGLRRVSGTAHGVRNLVFMGMGEPLNNYDAVVGAIGPMTDPNAFALAPSRVTVSTVGVVPKMRRLVRDAPGVCLALSLHAPNQRLREKIVPTATAYKLPDILSALDEYLATGPKVRTMIEYCVLGGVNDTTECARELGELMRHRDVIVNLIPYNPTATPMGHSPPKMEDVRAMCAVLTGPEFNQFTTVRHEMGQDISGACGQLALKKGPSVGNGNGGAGGCGTGDIEDIGGVVRGAAGDDGVGLRRRGGSGGSGGAGAAGGRRSKAEVDVERPQWTWEDVALVFLLVVAFGSFAVMVASLGYHLWHMGEAGEEH</sequence>
<name>C1EAY2_MICCC</name>
<dbReference type="GO" id="GO:0005737">
    <property type="term" value="C:cytoplasm"/>
    <property type="evidence" value="ECO:0007669"/>
    <property type="project" value="UniProtKB-SubCell"/>
</dbReference>
<dbReference type="InterPro" id="IPR004383">
    <property type="entry name" value="rRNA_lsu_MTrfase_RlmN/Cfr"/>
</dbReference>
<keyword evidence="12" id="KW-0472">Membrane</keyword>
<evidence type="ECO:0000256" key="12">
    <source>
        <dbReference type="SAM" id="Phobius"/>
    </source>
</evidence>
<dbReference type="InterPro" id="IPR040072">
    <property type="entry name" value="Methyltransferase_A"/>
</dbReference>
<evidence type="ECO:0000256" key="10">
    <source>
        <dbReference type="ARBA" id="ARBA00023014"/>
    </source>
</evidence>
<dbReference type="CDD" id="cd01335">
    <property type="entry name" value="Radical_SAM"/>
    <property type="match status" value="1"/>
</dbReference>
<dbReference type="Proteomes" id="UP000002009">
    <property type="component" value="Chromosome 7"/>
</dbReference>
<keyword evidence="8" id="KW-0479">Metal-binding</keyword>
<keyword evidence="5" id="KW-0489">Methyltransferase</keyword>
<keyword evidence="9" id="KW-0408">Iron</keyword>
<dbReference type="InterPro" id="IPR013785">
    <property type="entry name" value="Aldolase_TIM"/>
</dbReference>
<organism evidence="14 15">
    <name type="scientific">Micromonas commoda (strain RCC299 / NOUM17 / CCMP2709)</name>
    <name type="common">Picoplanktonic green alga</name>
    <dbReference type="NCBI Taxonomy" id="296587"/>
    <lineage>
        <taxon>Eukaryota</taxon>
        <taxon>Viridiplantae</taxon>
        <taxon>Chlorophyta</taxon>
        <taxon>Mamiellophyceae</taxon>
        <taxon>Mamiellales</taxon>
        <taxon>Mamiellaceae</taxon>
        <taxon>Micromonas</taxon>
    </lineage>
</organism>
<dbReference type="OrthoDB" id="204498at2759"/>
<dbReference type="FunCoup" id="C1EAY2">
    <property type="interactions" value="427"/>
</dbReference>
<evidence type="ECO:0000313" key="14">
    <source>
        <dbReference type="EMBL" id="ACO65286.1"/>
    </source>
</evidence>
<reference evidence="14 15" key="1">
    <citation type="journal article" date="2009" name="Science">
        <title>Green evolution and dynamic adaptations revealed by genomes of the marine picoeukaryotes Micromonas.</title>
        <authorList>
            <person name="Worden A.Z."/>
            <person name="Lee J.H."/>
            <person name="Mock T."/>
            <person name="Rouze P."/>
            <person name="Simmons M.P."/>
            <person name="Aerts A.L."/>
            <person name="Allen A.E."/>
            <person name="Cuvelier M.L."/>
            <person name="Derelle E."/>
            <person name="Everett M.V."/>
            <person name="Foulon E."/>
            <person name="Grimwood J."/>
            <person name="Gundlach H."/>
            <person name="Henrissat B."/>
            <person name="Napoli C."/>
            <person name="McDonald S.M."/>
            <person name="Parker M.S."/>
            <person name="Rombauts S."/>
            <person name="Salamov A."/>
            <person name="Von Dassow P."/>
            <person name="Badger J.H."/>
            <person name="Coutinho P.M."/>
            <person name="Demir E."/>
            <person name="Dubchak I."/>
            <person name="Gentemann C."/>
            <person name="Eikrem W."/>
            <person name="Gready J.E."/>
            <person name="John U."/>
            <person name="Lanier W."/>
            <person name="Lindquist E.A."/>
            <person name="Lucas S."/>
            <person name="Mayer K.F."/>
            <person name="Moreau H."/>
            <person name="Not F."/>
            <person name="Otillar R."/>
            <person name="Panaud O."/>
            <person name="Pangilinan J."/>
            <person name="Paulsen I."/>
            <person name="Piegu B."/>
            <person name="Poliakov A."/>
            <person name="Robbens S."/>
            <person name="Schmutz J."/>
            <person name="Toulza E."/>
            <person name="Wyss T."/>
            <person name="Zelensky A."/>
            <person name="Zhou K."/>
            <person name="Armbrust E.V."/>
            <person name="Bhattacharya D."/>
            <person name="Goodenough U.W."/>
            <person name="Van de Peer Y."/>
            <person name="Grigoriev I.V."/>
        </authorList>
    </citation>
    <scope>NUCLEOTIDE SEQUENCE [LARGE SCALE GENOMIC DNA]</scope>
    <source>
        <strain evidence="15">RCC299 / NOUM17</strain>
    </source>
</reference>
<dbReference type="Gene3D" id="3.20.20.70">
    <property type="entry name" value="Aldolase class I"/>
    <property type="match status" value="1"/>
</dbReference>
<dbReference type="RefSeq" id="XP_002504028.1">
    <property type="nucleotide sequence ID" value="XM_002503982.1"/>
</dbReference>
<feature type="transmembrane region" description="Helical" evidence="12">
    <location>
        <begin position="451"/>
        <end position="476"/>
    </location>
</feature>
<dbReference type="GO" id="GO:0046872">
    <property type="term" value="F:metal ion binding"/>
    <property type="evidence" value="ECO:0007669"/>
    <property type="project" value="UniProtKB-KW"/>
</dbReference>
<dbReference type="PANTHER" id="PTHR30544:SF8">
    <property type="entry name" value="RADICAL SAM SUPERFAMILY PROTEIN"/>
    <property type="match status" value="1"/>
</dbReference>
<dbReference type="GeneID" id="8244970"/>
<comment type="subcellular location">
    <subcellularLocation>
        <location evidence="2">Cytoplasm</location>
    </subcellularLocation>
</comment>
<evidence type="ECO:0000256" key="8">
    <source>
        <dbReference type="ARBA" id="ARBA00022723"/>
    </source>
</evidence>
<dbReference type="EMBL" id="CP001328">
    <property type="protein sequence ID" value="ACO65286.1"/>
    <property type="molecule type" value="Genomic_DNA"/>
</dbReference>
<accession>C1EAY2</accession>
<keyword evidence="10" id="KW-0411">Iron-sulfur</keyword>
<dbReference type="PROSITE" id="PS51918">
    <property type="entry name" value="RADICAL_SAM"/>
    <property type="match status" value="1"/>
</dbReference>
<dbReference type="GO" id="GO:0070475">
    <property type="term" value="P:rRNA base methylation"/>
    <property type="evidence" value="ECO:0007669"/>
    <property type="project" value="TreeGrafter"/>
</dbReference>
<protein>
    <recommendedName>
        <fullName evidence="13">Radical SAM core domain-containing protein</fullName>
    </recommendedName>
</protein>
<dbReference type="PANTHER" id="PTHR30544">
    <property type="entry name" value="23S RRNA METHYLTRANSFERASE"/>
    <property type="match status" value="1"/>
</dbReference>
<dbReference type="Pfam" id="PF04055">
    <property type="entry name" value="Radical_SAM"/>
    <property type="match status" value="1"/>
</dbReference>
<dbReference type="GO" id="GO:0030488">
    <property type="term" value="P:tRNA methylation"/>
    <property type="evidence" value="ECO:0007669"/>
    <property type="project" value="TreeGrafter"/>
</dbReference>
<keyword evidence="7" id="KW-0949">S-adenosyl-L-methionine</keyword>
<evidence type="ECO:0000256" key="6">
    <source>
        <dbReference type="ARBA" id="ARBA00022679"/>
    </source>
</evidence>
<evidence type="ECO:0000259" key="13">
    <source>
        <dbReference type="PROSITE" id="PS51918"/>
    </source>
</evidence>
<dbReference type="InParanoid" id="C1EAY2"/>
<keyword evidence="12" id="KW-0812">Transmembrane</keyword>
<dbReference type="SFLD" id="SFLDS00029">
    <property type="entry name" value="Radical_SAM"/>
    <property type="match status" value="1"/>
</dbReference>
<keyword evidence="3" id="KW-0004">4Fe-4S</keyword>
<evidence type="ECO:0000256" key="1">
    <source>
        <dbReference type="ARBA" id="ARBA00001966"/>
    </source>
</evidence>
<keyword evidence="6" id="KW-0808">Transferase</keyword>
<keyword evidence="15" id="KW-1185">Reference proteome</keyword>